<organism evidence="3 4">
    <name type="scientific">Peloplasma aerotolerans</name>
    <dbReference type="NCBI Taxonomy" id="3044389"/>
    <lineage>
        <taxon>Bacteria</taxon>
        <taxon>Bacillati</taxon>
        <taxon>Mycoplasmatota</taxon>
        <taxon>Mollicutes</taxon>
        <taxon>Acholeplasmatales</taxon>
        <taxon>Acholeplasmataceae</taxon>
        <taxon>Peloplasma</taxon>
    </lineage>
</organism>
<name>A0AAW6U612_9MOLU</name>
<dbReference type="AlphaFoldDB" id="A0AAW6U612"/>
<dbReference type="InterPro" id="IPR050266">
    <property type="entry name" value="AB_hydrolase_sf"/>
</dbReference>
<gene>
    <name evidence="3" type="ORF">QJ521_00400</name>
</gene>
<dbReference type="RefSeq" id="WP_282838392.1">
    <property type="nucleotide sequence ID" value="NZ_JASCXW010000001.1"/>
</dbReference>
<evidence type="ECO:0000313" key="4">
    <source>
        <dbReference type="Proteomes" id="UP001431532"/>
    </source>
</evidence>
<reference evidence="3" key="1">
    <citation type="submission" date="2023-05" db="EMBL/GenBank/DDBJ databases">
        <title>Mariniplasma microaerophilum sp. nov., a novel anaerobic mollicute isolated from terrestrial mud volcano, Taman Peninsula, Russia.</title>
        <authorList>
            <person name="Khomyakova M.A."/>
            <person name="Merkel A.Y."/>
            <person name="Slobodkin A.I."/>
        </authorList>
    </citation>
    <scope>NUCLEOTIDE SEQUENCE</scope>
    <source>
        <strain evidence="3">M4Ah</strain>
    </source>
</reference>
<dbReference type="SUPFAM" id="SSF53474">
    <property type="entry name" value="alpha/beta-Hydrolases"/>
    <property type="match status" value="1"/>
</dbReference>
<protein>
    <submittedName>
        <fullName evidence="3">Alpha/beta hydrolase</fullName>
    </submittedName>
</protein>
<dbReference type="PRINTS" id="PR00111">
    <property type="entry name" value="ABHYDROLASE"/>
</dbReference>
<dbReference type="InterPro" id="IPR029058">
    <property type="entry name" value="AB_hydrolase_fold"/>
</dbReference>
<dbReference type="Proteomes" id="UP001431532">
    <property type="component" value="Unassembled WGS sequence"/>
</dbReference>
<evidence type="ECO:0000313" key="3">
    <source>
        <dbReference type="EMBL" id="MDI6452009.1"/>
    </source>
</evidence>
<dbReference type="Gene3D" id="3.40.50.1820">
    <property type="entry name" value="alpha/beta hydrolase"/>
    <property type="match status" value="1"/>
</dbReference>
<feature type="domain" description="AB hydrolase-1" evidence="2">
    <location>
        <begin position="21"/>
        <end position="251"/>
    </location>
</feature>
<dbReference type="Pfam" id="PF00561">
    <property type="entry name" value="Abhydrolase_1"/>
    <property type="match status" value="1"/>
</dbReference>
<accession>A0AAW6U612</accession>
<comment type="caution">
    <text evidence="3">The sequence shown here is derived from an EMBL/GenBank/DDBJ whole genome shotgun (WGS) entry which is preliminary data.</text>
</comment>
<evidence type="ECO:0000259" key="2">
    <source>
        <dbReference type="Pfam" id="PF00561"/>
    </source>
</evidence>
<sequence length="273" mass="30892">MALMNFKGRNIYYEVNGTGTPILILNGIMMSTKSWEPFLKSFTHQNQLVRLDFIDQGQSDKLENSEYTQSIQVDIIEALLKELKISKINIVGISYGGEVAILFAIKHPELVERLVLFNTTPYTSPWLQEIGRQWNAIGKLRDGATYYKATIPVIYSPSYYASKLDWMKKREAFLIPIFSNPVFLDAMERLTNSAESYDARNGLDQISAPTLIVAADEDYLTPIANQKELHQAIKNSELVILPGVGHASMYEVPLLFVSLVLGFINTLETKYQI</sequence>
<keyword evidence="3" id="KW-0378">Hydrolase</keyword>
<dbReference type="EMBL" id="JASCXW010000001">
    <property type="protein sequence ID" value="MDI6452009.1"/>
    <property type="molecule type" value="Genomic_DNA"/>
</dbReference>
<dbReference type="InterPro" id="IPR000073">
    <property type="entry name" value="AB_hydrolase_1"/>
</dbReference>
<evidence type="ECO:0000256" key="1">
    <source>
        <dbReference type="ARBA" id="ARBA00006989"/>
    </source>
</evidence>
<dbReference type="GO" id="GO:0016787">
    <property type="term" value="F:hydrolase activity"/>
    <property type="evidence" value="ECO:0007669"/>
    <property type="project" value="UniProtKB-KW"/>
</dbReference>
<keyword evidence="4" id="KW-1185">Reference proteome</keyword>
<comment type="similarity">
    <text evidence="1">Belongs to the lipase/esterase LIP3/BchO family.</text>
</comment>
<dbReference type="PANTHER" id="PTHR43798">
    <property type="entry name" value="MONOACYLGLYCEROL LIPASE"/>
    <property type="match status" value="1"/>
</dbReference>
<proteinExistence type="inferred from homology"/>